<organism evidence="2 3">
    <name type="scientific">Phanerochaete sordida</name>
    <dbReference type="NCBI Taxonomy" id="48140"/>
    <lineage>
        <taxon>Eukaryota</taxon>
        <taxon>Fungi</taxon>
        <taxon>Dikarya</taxon>
        <taxon>Basidiomycota</taxon>
        <taxon>Agaricomycotina</taxon>
        <taxon>Agaricomycetes</taxon>
        <taxon>Polyporales</taxon>
        <taxon>Phanerochaetaceae</taxon>
        <taxon>Phanerochaete</taxon>
    </lineage>
</organism>
<accession>A0A9P3G5X7</accession>
<dbReference type="EMBL" id="BPQB01000014">
    <property type="protein sequence ID" value="GJE89842.1"/>
    <property type="molecule type" value="Genomic_DNA"/>
</dbReference>
<gene>
    <name evidence="2" type="ORF">PsYK624_059520</name>
</gene>
<protein>
    <submittedName>
        <fullName evidence="2">Uncharacterized protein</fullName>
    </submittedName>
</protein>
<sequence length="79" mass="8472">MAHSLRWLIPRFEVGKPSVTAGGTSGRSTPPGHSFDAATGSGLGGRSGRTQGRDRALSCGRTARPRNWLRRIASVGWPW</sequence>
<evidence type="ECO:0000313" key="3">
    <source>
        <dbReference type="Proteomes" id="UP000703269"/>
    </source>
</evidence>
<reference evidence="2 3" key="1">
    <citation type="submission" date="2021-08" db="EMBL/GenBank/DDBJ databases">
        <title>Draft Genome Sequence of Phanerochaete sordida strain YK-624.</title>
        <authorList>
            <person name="Mori T."/>
            <person name="Dohra H."/>
            <person name="Suzuki T."/>
            <person name="Kawagishi H."/>
            <person name="Hirai H."/>
        </authorList>
    </citation>
    <scope>NUCLEOTIDE SEQUENCE [LARGE SCALE GENOMIC DNA]</scope>
    <source>
        <strain evidence="2 3">YK-624</strain>
    </source>
</reference>
<name>A0A9P3G5X7_9APHY</name>
<dbReference type="Proteomes" id="UP000703269">
    <property type="component" value="Unassembled WGS sequence"/>
</dbReference>
<comment type="caution">
    <text evidence="2">The sequence shown here is derived from an EMBL/GenBank/DDBJ whole genome shotgun (WGS) entry which is preliminary data.</text>
</comment>
<evidence type="ECO:0000256" key="1">
    <source>
        <dbReference type="SAM" id="MobiDB-lite"/>
    </source>
</evidence>
<feature type="region of interest" description="Disordered" evidence="1">
    <location>
        <begin position="16"/>
        <end position="57"/>
    </location>
</feature>
<evidence type="ECO:0000313" key="2">
    <source>
        <dbReference type="EMBL" id="GJE89842.1"/>
    </source>
</evidence>
<keyword evidence="3" id="KW-1185">Reference proteome</keyword>
<proteinExistence type="predicted"/>
<dbReference type="AlphaFoldDB" id="A0A9P3G5X7"/>